<evidence type="ECO:0000313" key="5">
    <source>
        <dbReference type="EMBL" id="CDO55612.1"/>
    </source>
</evidence>
<comment type="caution">
    <text evidence="5">The sequence shown here is derived from an EMBL/GenBank/DDBJ whole genome shotgun (WGS) entry which is preliminary data.</text>
</comment>
<sequence length="315" mass="36584">MTSYDMQKDKFLSLVDQFEGLTIQKYLLPEEDRKIPEIKYGFCIDLEATCASGPFDDNTHEVIEIGVVLVDFDKDNIIDTFNTFVKPTNEDARVLSDFCKNFTGIKQEDIDSAPSFIDALELLNQWVGKYDDILEPKPSTIKYPKTIKEAGEDADFPIWTQYRNFVWISHGLADFERFFAMKSCTINKTPLPPYMLGRYVDSMQHFSAAYRLYRTRHTMQHMCSKLNIPIVNQHRAIDDAILIGKIALKLEKKVPLRVSLNAFIDMDSPAYSGKFGTFDYYLSKDIRKKDFRYTPVETYSVHYKTNVLKKMSKRK</sequence>
<dbReference type="Proteomes" id="UP000242525">
    <property type="component" value="Unassembled WGS sequence"/>
</dbReference>
<dbReference type="InterPro" id="IPR051274">
    <property type="entry name" value="3-5_Exoribonuclease"/>
</dbReference>
<evidence type="ECO:0000256" key="2">
    <source>
        <dbReference type="ARBA" id="ARBA00022801"/>
    </source>
</evidence>
<evidence type="ECO:0000256" key="1">
    <source>
        <dbReference type="ARBA" id="ARBA00022722"/>
    </source>
</evidence>
<dbReference type="PANTHER" id="PTHR23044:SF61">
    <property type="entry name" value="3'-5' EXORIBONUCLEASE 1-RELATED"/>
    <property type="match status" value="1"/>
</dbReference>
<evidence type="ECO:0000259" key="4">
    <source>
        <dbReference type="SMART" id="SM00479"/>
    </source>
</evidence>
<dbReference type="GO" id="GO:0000175">
    <property type="term" value="F:3'-5'-RNA exonuclease activity"/>
    <property type="evidence" value="ECO:0007669"/>
    <property type="project" value="InterPro"/>
</dbReference>
<proteinExistence type="predicted"/>
<dbReference type="SUPFAM" id="SSF53098">
    <property type="entry name" value="Ribonuclease H-like"/>
    <property type="match status" value="1"/>
</dbReference>
<dbReference type="EMBL" id="CCBN010000011">
    <property type="protein sequence ID" value="CDO55612.1"/>
    <property type="molecule type" value="Genomic_DNA"/>
</dbReference>
<keyword evidence="1" id="KW-0540">Nuclease</keyword>
<keyword evidence="3" id="KW-0269">Exonuclease</keyword>
<feature type="domain" description="Exonuclease" evidence="4">
    <location>
        <begin position="40"/>
        <end position="256"/>
    </location>
</feature>
<evidence type="ECO:0000313" key="6">
    <source>
        <dbReference type="Proteomes" id="UP000242525"/>
    </source>
</evidence>
<dbReference type="InterPro" id="IPR047201">
    <property type="entry name" value="ERI-1_3'hExo-like"/>
</dbReference>
<dbReference type="CDD" id="cd06133">
    <property type="entry name" value="ERI-1_3'hExo_like"/>
    <property type="match status" value="1"/>
</dbReference>
<reference evidence="5" key="1">
    <citation type="submission" date="2014-03" db="EMBL/GenBank/DDBJ databases">
        <authorList>
            <person name="Casaregola S."/>
        </authorList>
    </citation>
    <scope>NUCLEOTIDE SEQUENCE [LARGE SCALE GENOMIC DNA]</scope>
    <source>
        <strain evidence="5">CLIB 918</strain>
    </source>
</reference>
<dbReference type="InterPro" id="IPR012337">
    <property type="entry name" value="RNaseH-like_sf"/>
</dbReference>
<dbReference type="InterPro" id="IPR013520">
    <property type="entry name" value="Ribonucl_H"/>
</dbReference>
<dbReference type="GO" id="GO:0003676">
    <property type="term" value="F:nucleic acid binding"/>
    <property type="evidence" value="ECO:0007669"/>
    <property type="project" value="InterPro"/>
</dbReference>
<gene>
    <name evidence="5" type="ORF">BN980_GECA11s03805g</name>
</gene>
<dbReference type="PANTHER" id="PTHR23044">
    <property type="entry name" value="3'-5' EXONUCLEASE ERI1-RELATED"/>
    <property type="match status" value="1"/>
</dbReference>
<dbReference type="InterPro" id="IPR036397">
    <property type="entry name" value="RNaseH_sf"/>
</dbReference>
<organism evidence="5 6">
    <name type="scientific">Geotrichum candidum</name>
    <name type="common">Oospora lactis</name>
    <name type="synonym">Dipodascus geotrichum</name>
    <dbReference type="NCBI Taxonomy" id="1173061"/>
    <lineage>
        <taxon>Eukaryota</taxon>
        <taxon>Fungi</taxon>
        <taxon>Dikarya</taxon>
        <taxon>Ascomycota</taxon>
        <taxon>Saccharomycotina</taxon>
        <taxon>Dipodascomycetes</taxon>
        <taxon>Dipodascales</taxon>
        <taxon>Dipodascaceae</taxon>
        <taxon>Geotrichum</taxon>
    </lineage>
</organism>
<keyword evidence="2" id="KW-0378">Hydrolase</keyword>
<dbReference type="Gene3D" id="3.30.420.10">
    <property type="entry name" value="Ribonuclease H-like superfamily/Ribonuclease H"/>
    <property type="match status" value="1"/>
</dbReference>
<dbReference type="AlphaFoldDB" id="A0A0J9XEB6"/>
<keyword evidence="6" id="KW-1185">Reference proteome</keyword>
<dbReference type="OrthoDB" id="448399at2759"/>
<dbReference type="STRING" id="1173061.A0A0J9XEB6"/>
<accession>A0A0J9XEB6</accession>
<dbReference type="Pfam" id="PF00929">
    <property type="entry name" value="RNase_T"/>
    <property type="match status" value="1"/>
</dbReference>
<evidence type="ECO:0000256" key="3">
    <source>
        <dbReference type="ARBA" id="ARBA00022839"/>
    </source>
</evidence>
<name>A0A0J9XEB6_GEOCN</name>
<protein>
    <recommendedName>
        <fullName evidence="4">Exonuclease domain-containing protein</fullName>
    </recommendedName>
</protein>
<dbReference type="SMART" id="SM00479">
    <property type="entry name" value="EXOIII"/>
    <property type="match status" value="1"/>
</dbReference>